<gene>
    <name evidence="5" type="ORF">HMPREF9624_00620</name>
</gene>
<dbReference type="AlphaFoldDB" id="G9WUB0"/>
<dbReference type="InterPro" id="IPR036388">
    <property type="entry name" value="WH-like_DNA-bd_sf"/>
</dbReference>
<dbReference type="EMBL" id="AFZD01000016">
    <property type="protein sequence ID" value="EHL12313.1"/>
    <property type="molecule type" value="Genomic_DNA"/>
</dbReference>
<dbReference type="HOGENOM" id="CLU_017584_10_0_9"/>
<dbReference type="PANTHER" id="PTHR38445">
    <property type="entry name" value="HTH-TYPE TRANSCRIPTIONAL REPRESSOR YTRA"/>
    <property type="match status" value="1"/>
</dbReference>
<keyword evidence="1" id="KW-0805">Transcription regulation</keyword>
<keyword evidence="3" id="KW-0804">Transcription</keyword>
<accession>G9WUB0</accession>
<feature type="domain" description="HTH gntR-type" evidence="4">
    <location>
        <begin position="7"/>
        <end position="75"/>
    </location>
</feature>
<dbReference type="Proteomes" id="UP000003527">
    <property type="component" value="Unassembled WGS sequence"/>
</dbReference>
<dbReference type="RefSeq" id="WP_009536500.1">
    <property type="nucleotide sequence ID" value="NZ_JH414504.1"/>
</dbReference>
<reference evidence="5 6" key="1">
    <citation type="submission" date="2011-08" db="EMBL/GenBank/DDBJ databases">
        <title>The Genome Sequence of Oribacterium sp. ACB7.</title>
        <authorList>
            <consortium name="The Broad Institute Genome Sequencing Platform"/>
            <person name="Earl A."/>
            <person name="Ward D."/>
            <person name="Feldgarden M."/>
            <person name="Gevers D."/>
            <person name="Sizova M."/>
            <person name="Hazen A."/>
            <person name="Epstein S."/>
            <person name="Young S.K."/>
            <person name="Zeng Q."/>
            <person name="Gargeya S."/>
            <person name="Fitzgerald M."/>
            <person name="Haas B."/>
            <person name="Abouelleil A."/>
            <person name="Alvarado L."/>
            <person name="Arachchi H.M."/>
            <person name="Berlin A."/>
            <person name="Brown A."/>
            <person name="Chapman S.B."/>
            <person name="Chen Z."/>
            <person name="Dunbar C."/>
            <person name="Freedman E."/>
            <person name="Gearin G."/>
            <person name="Gellesch M."/>
            <person name="Goldberg J."/>
            <person name="Griggs A."/>
            <person name="Gujja S."/>
            <person name="Heiman D."/>
            <person name="Howarth C."/>
            <person name="Larson L."/>
            <person name="Lui A."/>
            <person name="MacDonald P.J.P."/>
            <person name="Montmayeur A."/>
            <person name="Murphy C."/>
            <person name="Neiman D."/>
            <person name="Pearson M."/>
            <person name="Priest M."/>
            <person name="Roberts A."/>
            <person name="Saif S."/>
            <person name="Shea T."/>
            <person name="Shenoy N."/>
            <person name="Sisk P."/>
            <person name="Stolte C."/>
            <person name="Sykes S."/>
            <person name="Wortman J."/>
            <person name="Nusbaum C."/>
            <person name="Birren B."/>
        </authorList>
    </citation>
    <scope>NUCLEOTIDE SEQUENCE [LARGE SCALE GENOMIC DNA]</scope>
    <source>
        <strain evidence="5 6">ACB7</strain>
    </source>
</reference>
<organism evidence="5 6">
    <name type="scientific">Oribacterium asaccharolyticum ACB7</name>
    <dbReference type="NCBI Taxonomy" id="796944"/>
    <lineage>
        <taxon>Bacteria</taxon>
        <taxon>Bacillati</taxon>
        <taxon>Bacillota</taxon>
        <taxon>Clostridia</taxon>
        <taxon>Lachnospirales</taxon>
        <taxon>Lachnospiraceae</taxon>
        <taxon>Oribacterium</taxon>
    </lineage>
</organism>
<dbReference type="PANTHER" id="PTHR38445:SF9">
    <property type="entry name" value="HTH-TYPE TRANSCRIPTIONAL REPRESSOR YTRA"/>
    <property type="match status" value="1"/>
</dbReference>
<dbReference type="InterPro" id="IPR000524">
    <property type="entry name" value="Tscrpt_reg_HTH_GntR"/>
</dbReference>
<evidence type="ECO:0000313" key="6">
    <source>
        <dbReference type="Proteomes" id="UP000003527"/>
    </source>
</evidence>
<evidence type="ECO:0000256" key="1">
    <source>
        <dbReference type="ARBA" id="ARBA00023015"/>
    </source>
</evidence>
<dbReference type="SUPFAM" id="SSF46785">
    <property type="entry name" value="Winged helix' DNA-binding domain"/>
    <property type="match status" value="1"/>
</dbReference>
<comment type="caution">
    <text evidence="5">The sequence shown here is derived from an EMBL/GenBank/DDBJ whole genome shotgun (WGS) entry which is preliminary data.</text>
</comment>
<protein>
    <recommendedName>
        <fullName evidence="4">HTH gntR-type domain-containing protein</fullName>
    </recommendedName>
</protein>
<dbReference type="PATRIC" id="fig|796944.3.peg.1331"/>
<keyword evidence="6" id="KW-1185">Reference proteome</keyword>
<dbReference type="Pfam" id="PF00392">
    <property type="entry name" value="GntR"/>
    <property type="match status" value="1"/>
</dbReference>
<dbReference type="InterPro" id="IPR036390">
    <property type="entry name" value="WH_DNA-bd_sf"/>
</dbReference>
<evidence type="ECO:0000256" key="3">
    <source>
        <dbReference type="ARBA" id="ARBA00023163"/>
    </source>
</evidence>
<sequence length="124" mass="14502">MQYNPSLPIYIQVEADIIKDMLNGKLSSGERLPSGRDLAVKYKINPNTASRVYQELELKGLCFTKRGMGTFVTEDERRLKTERERRAKEYTEEYVVRMKDLSISRELIQEYVKEEIDASVYKAK</sequence>
<dbReference type="PROSITE" id="PS50949">
    <property type="entry name" value="HTH_GNTR"/>
    <property type="match status" value="1"/>
</dbReference>
<dbReference type="GO" id="GO:0003700">
    <property type="term" value="F:DNA-binding transcription factor activity"/>
    <property type="evidence" value="ECO:0007669"/>
    <property type="project" value="InterPro"/>
</dbReference>
<name>G9WUB0_9FIRM</name>
<keyword evidence="2" id="KW-0238">DNA-binding</keyword>
<dbReference type="SMART" id="SM00345">
    <property type="entry name" value="HTH_GNTR"/>
    <property type="match status" value="1"/>
</dbReference>
<dbReference type="CDD" id="cd07377">
    <property type="entry name" value="WHTH_GntR"/>
    <property type="match status" value="1"/>
</dbReference>
<evidence type="ECO:0000259" key="4">
    <source>
        <dbReference type="PROSITE" id="PS50949"/>
    </source>
</evidence>
<dbReference type="Gene3D" id="1.10.10.10">
    <property type="entry name" value="Winged helix-like DNA-binding domain superfamily/Winged helix DNA-binding domain"/>
    <property type="match status" value="1"/>
</dbReference>
<dbReference type="GO" id="GO:0003677">
    <property type="term" value="F:DNA binding"/>
    <property type="evidence" value="ECO:0007669"/>
    <property type="project" value="UniProtKB-KW"/>
</dbReference>
<proteinExistence type="predicted"/>
<evidence type="ECO:0000313" key="5">
    <source>
        <dbReference type="EMBL" id="EHL12313.1"/>
    </source>
</evidence>
<evidence type="ECO:0000256" key="2">
    <source>
        <dbReference type="ARBA" id="ARBA00023125"/>
    </source>
</evidence>